<dbReference type="AlphaFoldDB" id="A0AAD3CX24"/>
<dbReference type="InterPro" id="IPR011009">
    <property type="entry name" value="Kinase-like_dom_sf"/>
</dbReference>
<keyword evidence="1" id="KW-1133">Transmembrane helix</keyword>
<dbReference type="Gene3D" id="1.10.510.10">
    <property type="entry name" value="Transferase(Phosphotransferase) domain 1"/>
    <property type="match status" value="1"/>
</dbReference>
<dbReference type="PROSITE" id="PS50011">
    <property type="entry name" value="PROTEIN_KINASE_DOM"/>
    <property type="match status" value="1"/>
</dbReference>
<dbReference type="InterPro" id="IPR051681">
    <property type="entry name" value="Ser/Thr_Kinases-Pseudokinases"/>
</dbReference>
<sequence>MTREGAEMDAILASEHMFKSRNSSGNNHCKVKTSTANLILLVSVITFAISNYVTVAATMNFDEVITERSALKLEYTPLPDLKQHPMIIQYDDPLQPPTPIQEKYDHKSYTISTWTEYSEVKQKQLWNDTIYDSDEWIVEPPYHDMPECKQMYEWQSKIFPTCNVVHAGSMHDSLVQNHAKYLAHGAFRATFRMDDYDNSPMAFKTFHGHHTTDQEFLHVMEDEEYLYTPKYYDRHRIDALVYERMTSSDLIMDIYGYCGFAGFFEFANGKTLRDLVKEAEDKGMSHKKKLGLAVEVASAVTDLHTIESKNGYSSFIHGDLSPTQFVQVGKRLKLNDFNRAHLLYWDEEKQKTCKYAWDDGHMGARRAPEEYKVEPFSDSIDVYTLGMLMYLIVFGKEPYSDFEEKSRKLRRVIRKGAVPTIPQDFIDSNHPVDKAFFKAMNMCNSRDPDKRAKASEVRDYLKKKYKKRYAKH</sequence>
<organism evidence="3 4">
    <name type="scientific">Chaetoceros tenuissimus</name>
    <dbReference type="NCBI Taxonomy" id="426638"/>
    <lineage>
        <taxon>Eukaryota</taxon>
        <taxon>Sar</taxon>
        <taxon>Stramenopiles</taxon>
        <taxon>Ochrophyta</taxon>
        <taxon>Bacillariophyta</taxon>
        <taxon>Coscinodiscophyceae</taxon>
        <taxon>Chaetocerotophycidae</taxon>
        <taxon>Chaetocerotales</taxon>
        <taxon>Chaetocerotaceae</taxon>
        <taxon>Chaetoceros</taxon>
    </lineage>
</organism>
<name>A0AAD3CX24_9STRA</name>
<dbReference type="GO" id="GO:0005524">
    <property type="term" value="F:ATP binding"/>
    <property type="evidence" value="ECO:0007669"/>
    <property type="project" value="InterPro"/>
</dbReference>
<dbReference type="Proteomes" id="UP001054902">
    <property type="component" value="Unassembled WGS sequence"/>
</dbReference>
<evidence type="ECO:0000313" key="4">
    <source>
        <dbReference type="Proteomes" id="UP001054902"/>
    </source>
</evidence>
<proteinExistence type="predicted"/>
<evidence type="ECO:0000256" key="1">
    <source>
        <dbReference type="SAM" id="Phobius"/>
    </source>
</evidence>
<comment type="caution">
    <text evidence="3">The sequence shown here is derived from an EMBL/GenBank/DDBJ whole genome shotgun (WGS) entry which is preliminary data.</text>
</comment>
<gene>
    <name evidence="3" type="ORF">CTEN210_10093</name>
</gene>
<evidence type="ECO:0000313" key="3">
    <source>
        <dbReference type="EMBL" id="GFH53617.1"/>
    </source>
</evidence>
<dbReference type="PANTHER" id="PTHR44329:SF214">
    <property type="entry name" value="PROTEIN KINASE DOMAIN-CONTAINING PROTEIN"/>
    <property type="match status" value="1"/>
</dbReference>
<protein>
    <recommendedName>
        <fullName evidence="2">Protein kinase domain-containing protein</fullName>
    </recommendedName>
</protein>
<accession>A0AAD3CX24</accession>
<reference evidence="3 4" key="1">
    <citation type="journal article" date="2021" name="Sci. Rep.">
        <title>The genome of the diatom Chaetoceros tenuissimus carries an ancient integrated fragment of an extant virus.</title>
        <authorList>
            <person name="Hongo Y."/>
            <person name="Kimura K."/>
            <person name="Takaki Y."/>
            <person name="Yoshida Y."/>
            <person name="Baba S."/>
            <person name="Kobayashi G."/>
            <person name="Nagasaki K."/>
            <person name="Hano T."/>
            <person name="Tomaru Y."/>
        </authorList>
    </citation>
    <scope>NUCLEOTIDE SEQUENCE [LARGE SCALE GENOMIC DNA]</scope>
    <source>
        <strain evidence="3 4">NIES-3715</strain>
    </source>
</reference>
<dbReference type="InterPro" id="IPR000719">
    <property type="entry name" value="Prot_kinase_dom"/>
</dbReference>
<keyword evidence="1" id="KW-0812">Transmembrane</keyword>
<feature type="transmembrane region" description="Helical" evidence="1">
    <location>
        <begin position="38"/>
        <end position="59"/>
    </location>
</feature>
<dbReference type="SMART" id="SM00220">
    <property type="entry name" value="S_TKc"/>
    <property type="match status" value="1"/>
</dbReference>
<evidence type="ECO:0000259" key="2">
    <source>
        <dbReference type="PROSITE" id="PS50011"/>
    </source>
</evidence>
<dbReference type="SUPFAM" id="SSF56112">
    <property type="entry name" value="Protein kinase-like (PK-like)"/>
    <property type="match status" value="1"/>
</dbReference>
<dbReference type="Pfam" id="PF00069">
    <property type="entry name" value="Pkinase"/>
    <property type="match status" value="1"/>
</dbReference>
<keyword evidence="1" id="KW-0472">Membrane</keyword>
<dbReference type="GO" id="GO:0004674">
    <property type="term" value="F:protein serine/threonine kinase activity"/>
    <property type="evidence" value="ECO:0007669"/>
    <property type="project" value="TreeGrafter"/>
</dbReference>
<feature type="domain" description="Protein kinase" evidence="2">
    <location>
        <begin position="176"/>
        <end position="472"/>
    </location>
</feature>
<dbReference type="PANTHER" id="PTHR44329">
    <property type="entry name" value="SERINE/THREONINE-PROTEIN KINASE TNNI3K-RELATED"/>
    <property type="match status" value="1"/>
</dbReference>
<keyword evidence="4" id="KW-1185">Reference proteome</keyword>
<dbReference type="EMBL" id="BLLK01000047">
    <property type="protein sequence ID" value="GFH53617.1"/>
    <property type="molecule type" value="Genomic_DNA"/>
</dbReference>